<comment type="caution">
    <text evidence="2">The sequence shown here is derived from an EMBL/GenBank/DDBJ whole genome shotgun (WGS) entry which is preliminary data.</text>
</comment>
<feature type="non-terminal residue" evidence="2">
    <location>
        <position position="72"/>
    </location>
</feature>
<gene>
    <name evidence="2" type="ORF">MKW94_023233</name>
</gene>
<protein>
    <submittedName>
        <fullName evidence="2">Uncharacterized protein</fullName>
    </submittedName>
</protein>
<dbReference type="EMBL" id="JAJJMA010218430">
    <property type="protein sequence ID" value="MCL7040956.1"/>
    <property type="molecule type" value="Genomic_DNA"/>
</dbReference>
<feature type="region of interest" description="Disordered" evidence="1">
    <location>
        <begin position="1"/>
        <end position="50"/>
    </location>
</feature>
<evidence type="ECO:0000313" key="2">
    <source>
        <dbReference type="EMBL" id="MCL7040956.1"/>
    </source>
</evidence>
<proteinExistence type="predicted"/>
<dbReference type="AlphaFoldDB" id="A0AA41VGQ5"/>
<reference evidence="2" key="1">
    <citation type="submission" date="2022-03" db="EMBL/GenBank/DDBJ databases">
        <title>A functionally conserved STORR gene fusion in Papaver species that diverged 16.8 million years ago.</title>
        <authorList>
            <person name="Catania T."/>
        </authorList>
    </citation>
    <scope>NUCLEOTIDE SEQUENCE</scope>
    <source>
        <strain evidence="2">S-191538</strain>
    </source>
</reference>
<evidence type="ECO:0000256" key="1">
    <source>
        <dbReference type="SAM" id="MobiDB-lite"/>
    </source>
</evidence>
<feature type="non-terminal residue" evidence="2">
    <location>
        <position position="1"/>
    </location>
</feature>
<accession>A0AA41VGQ5</accession>
<organism evidence="2 3">
    <name type="scientific">Papaver nudicaule</name>
    <name type="common">Iceland poppy</name>
    <dbReference type="NCBI Taxonomy" id="74823"/>
    <lineage>
        <taxon>Eukaryota</taxon>
        <taxon>Viridiplantae</taxon>
        <taxon>Streptophyta</taxon>
        <taxon>Embryophyta</taxon>
        <taxon>Tracheophyta</taxon>
        <taxon>Spermatophyta</taxon>
        <taxon>Magnoliopsida</taxon>
        <taxon>Ranunculales</taxon>
        <taxon>Papaveraceae</taxon>
        <taxon>Papaveroideae</taxon>
        <taxon>Papaver</taxon>
    </lineage>
</organism>
<name>A0AA41VGQ5_PAPNU</name>
<keyword evidence="3" id="KW-1185">Reference proteome</keyword>
<evidence type="ECO:0000313" key="3">
    <source>
        <dbReference type="Proteomes" id="UP001177140"/>
    </source>
</evidence>
<dbReference type="Proteomes" id="UP001177140">
    <property type="component" value="Unassembled WGS sequence"/>
</dbReference>
<feature type="compositionally biased region" description="Acidic residues" evidence="1">
    <location>
        <begin position="1"/>
        <end position="42"/>
    </location>
</feature>
<sequence>MDSEDECNSDVETCYDDGDYSDGIAFEDDGDTELMPEDDSDDSDLRNPQKEEIYRVLKEEDLGNQQKEDIAN</sequence>